<evidence type="ECO:0000313" key="3">
    <source>
        <dbReference type="Proteomes" id="UP000607653"/>
    </source>
</evidence>
<proteinExistence type="predicted"/>
<organism evidence="2 3">
    <name type="scientific">Nelumbo nucifera</name>
    <name type="common">Sacred lotus</name>
    <dbReference type="NCBI Taxonomy" id="4432"/>
    <lineage>
        <taxon>Eukaryota</taxon>
        <taxon>Viridiplantae</taxon>
        <taxon>Streptophyta</taxon>
        <taxon>Embryophyta</taxon>
        <taxon>Tracheophyta</taxon>
        <taxon>Spermatophyta</taxon>
        <taxon>Magnoliopsida</taxon>
        <taxon>Proteales</taxon>
        <taxon>Nelumbonaceae</taxon>
        <taxon>Nelumbo</taxon>
    </lineage>
</organism>
<sequence length="187" mass="21358">MHEFSLAEDDGKVGNKFQQWVLCRIKENKKKGNDTEERQGGGGIMAGDYRNFNDAFASSIPLLEQGNYHQEETILEDQQGTNNTTNAVLWTKGDEEMREAEEMMTFRGIVWATVLVLPVDDAEVEINELLEMIETNHSYSPEVHTAHPSGGIKEQQQQLPQPQQEDSAILMQEHIYSDEVFYQQQQP</sequence>
<name>A0A822ZS77_NELNU</name>
<protein>
    <submittedName>
        <fullName evidence="2">Uncharacterized protein</fullName>
    </submittedName>
</protein>
<feature type="region of interest" description="Disordered" evidence="1">
    <location>
        <begin position="139"/>
        <end position="169"/>
    </location>
</feature>
<accession>A0A822ZS77</accession>
<gene>
    <name evidence="2" type="ORF">HUJ06_004429</name>
</gene>
<dbReference type="EMBL" id="DUZY01000007">
    <property type="protein sequence ID" value="DAD46199.1"/>
    <property type="molecule type" value="Genomic_DNA"/>
</dbReference>
<dbReference type="AlphaFoldDB" id="A0A822ZS77"/>
<evidence type="ECO:0000256" key="1">
    <source>
        <dbReference type="SAM" id="MobiDB-lite"/>
    </source>
</evidence>
<feature type="compositionally biased region" description="Low complexity" evidence="1">
    <location>
        <begin position="155"/>
        <end position="164"/>
    </location>
</feature>
<comment type="caution">
    <text evidence="2">The sequence shown here is derived from an EMBL/GenBank/DDBJ whole genome shotgun (WGS) entry which is preliminary data.</text>
</comment>
<reference evidence="2 3" key="1">
    <citation type="journal article" date="2020" name="Mol. Biol. Evol.">
        <title>Distinct Expression and Methylation Patterns for Genes with Different Fates following a Single Whole-Genome Duplication in Flowering Plants.</title>
        <authorList>
            <person name="Shi T."/>
            <person name="Rahmani R.S."/>
            <person name="Gugger P.F."/>
            <person name="Wang M."/>
            <person name="Li H."/>
            <person name="Zhang Y."/>
            <person name="Li Z."/>
            <person name="Wang Q."/>
            <person name="Van de Peer Y."/>
            <person name="Marchal K."/>
            <person name="Chen J."/>
        </authorList>
    </citation>
    <scope>NUCLEOTIDE SEQUENCE [LARGE SCALE GENOMIC DNA]</scope>
    <source>
        <tissue evidence="2">Leaf</tissue>
    </source>
</reference>
<dbReference type="Proteomes" id="UP000607653">
    <property type="component" value="Unassembled WGS sequence"/>
</dbReference>
<evidence type="ECO:0000313" key="2">
    <source>
        <dbReference type="EMBL" id="DAD46199.1"/>
    </source>
</evidence>
<keyword evidence="3" id="KW-1185">Reference proteome</keyword>